<evidence type="ECO:0000313" key="3">
    <source>
        <dbReference type="Proteomes" id="UP000198736"/>
    </source>
</evidence>
<dbReference type="OrthoDB" id="9791183at2"/>
<dbReference type="AlphaFoldDB" id="A0A0S4LR65"/>
<organism evidence="2 3">
    <name type="scientific">Candidatus Nitrospira nitrificans</name>
    <dbReference type="NCBI Taxonomy" id="1742973"/>
    <lineage>
        <taxon>Bacteria</taxon>
        <taxon>Pseudomonadati</taxon>
        <taxon>Nitrospirota</taxon>
        <taxon>Nitrospiria</taxon>
        <taxon>Nitrospirales</taxon>
        <taxon>Nitrospiraceae</taxon>
        <taxon>Nitrospira</taxon>
    </lineage>
</organism>
<evidence type="ECO:0008006" key="4">
    <source>
        <dbReference type="Google" id="ProtNLM"/>
    </source>
</evidence>
<protein>
    <recommendedName>
        <fullName evidence="4">Lipoprotein</fullName>
    </recommendedName>
</protein>
<evidence type="ECO:0000256" key="1">
    <source>
        <dbReference type="SAM" id="SignalP"/>
    </source>
</evidence>
<dbReference type="Proteomes" id="UP000198736">
    <property type="component" value="Unassembled WGS sequence"/>
</dbReference>
<name>A0A0S4LR65_9BACT</name>
<proteinExistence type="predicted"/>
<evidence type="ECO:0000313" key="2">
    <source>
        <dbReference type="EMBL" id="CUS39048.1"/>
    </source>
</evidence>
<keyword evidence="1" id="KW-0732">Signal</keyword>
<feature type="chain" id="PRO_5006624244" description="Lipoprotein" evidence="1">
    <location>
        <begin position="24"/>
        <end position="254"/>
    </location>
</feature>
<sequence>MHGKRMTMLVFGLLFLTSLSACSGEGETSPPSPAPLAATSAEGLWTGTTNTNRTVAGVVLDDGVYWVLYSSVNDPSTVAGLIQGESSSQHGAFTSPNARDFNVEGQGILNATINGTYTMKQSLSGTIAYQVGGPSTSFTTTYDNNYDLTPDISAVAGTYTGPITATETVTAQVSPNGNISGSSNTGCTFTGSFSPRTHGNVFNITVTFEDDPACSNRNDTVNGIGFYDAGTKTLTSTALNSARTNGFVFIGTKP</sequence>
<gene>
    <name evidence="2" type="ORF">COMA2_60128</name>
</gene>
<feature type="signal peptide" evidence="1">
    <location>
        <begin position="1"/>
        <end position="23"/>
    </location>
</feature>
<accession>A0A0S4LR65</accession>
<dbReference type="PROSITE" id="PS51257">
    <property type="entry name" value="PROKAR_LIPOPROTEIN"/>
    <property type="match status" value="1"/>
</dbReference>
<dbReference type="RefSeq" id="WP_090901212.1">
    <property type="nucleotide sequence ID" value="NZ_CZPZ01000033.1"/>
</dbReference>
<keyword evidence="3" id="KW-1185">Reference proteome</keyword>
<reference evidence="3" key="1">
    <citation type="submission" date="2015-10" db="EMBL/GenBank/DDBJ databases">
        <authorList>
            <person name="Luecker S."/>
            <person name="Luecker S."/>
        </authorList>
    </citation>
    <scope>NUCLEOTIDE SEQUENCE [LARGE SCALE GENOMIC DNA]</scope>
</reference>
<dbReference type="STRING" id="1742973.COMA2_60128"/>
<dbReference type="EMBL" id="CZPZ01000033">
    <property type="protein sequence ID" value="CUS39048.1"/>
    <property type="molecule type" value="Genomic_DNA"/>
</dbReference>